<dbReference type="InterPro" id="IPR029069">
    <property type="entry name" value="HotDog_dom_sf"/>
</dbReference>
<dbReference type="GO" id="GO:0006633">
    <property type="term" value="P:fatty acid biosynthetic process"/>
    <property type="evidence" value="ECO:0007669"/>
    <property type="project" value="TreeGrafter"/>
</dbReference>
<dbReference type="GO" id="GO:0019171">
    <property type="term" value="F:(3R)-hydroxyacyl-[acyl-carrier-protein] dehydratase activity"/>
    <property type="evidence" value="ECO:0007669"/>
    <property type="project" value="TreeGrafter"/>
</dbReference>
<dbReference type="PANTHER" id="PTHR43437:SF3">
    <property type="entry name" value="HYDROXYACYL-THIOESTER DEHYDRATASE TYPE 2, MITOCHONDRIAL"/>
    <property type="match status" value="1"/>
</dbReference>
<dbReference type="EMBL" id="DWYS01000090">
    <property type="protein sequence ID" value="HJB07689.1"/>
    <property type="molecule type" value="Genomic_DNA"/>
</dbReference>
<evidence type="ECO:0000259" key="1">
    <source>
        <dbReference type="Pfam" id="PF01575"/>
    </source>
</evidence>
<reference evidence="2" key="1">
    <citation type="journal article" date="2021" name="PeerJ">
        <title>Extensive microbial diversity within the chicken gut microbiome revealed by metagenomics and culture.</title>
        <authorList>
            <person name="Gilroy R."/>
            <person name="Ravi A."/>
            <person name="Getino M."/>
            <person name="Pursley I."/>
            <person name="Horton D.L."/>
            <person name="Alikhan N.F."/>
            <person name="Baker D."/>
            <person name="Gharbi K."/>
            <person name="Hall N."/>
            <person name="Watson M."/>
            <person name="Adriaenssens E.M."/>
            <person name="Foster-Nyarko E."/>
            <person name="Jarju S."/>
            <person name="Secka A."/>
            <person name="Antonio M."/>
            <person name="Oren A."/>
            <person name="Chaudhuri R.R."/>
            <person name="La Ragione R."/>
            <person name="Hildebrand F."/>
            <person name="Pallen M.J."/>
        </authorList>
    </citation>
    <scope>NUCLEOTIDE SEQUENCE</scope>
    <source>
        <strain evidence="2">CHK188-4685</strain>
    </source>
</reference>
<gene>
    <name evidence="2" type="ORF">H9716_07465</name>
</gene>
<dbReference type="SUPFAM" id="SSF54637">
    <property type="entry name" value="Thioesterase/thiol ester dehydrase-isomerase"/>
    <property type="match status" value="1"/>
</dbReference>
<evidence type="ECO:0000313" key="3">
    <source>
        <dbReference type="Proteomes" id="UP000886804"/>
    </source>
</evidence>
<proteinExistence type="predicted"/>
<comment type="caution">
    <text evidence="2">The sequence shown here is derived from an EMBL/GenBank/DDBJ whole genome shotgun (WGS) entry which is preliminary data.</text>
</comment>
<evidence type="ECO:0000313" key="2">
    <source>
        <dbReference type="EMBL" id="HJB07689.1"/>
    </source>
</evidence>
<name>A0A9D2L812_9FIRM</name>
<dbReference type="Gene3D" id="3.10.129.10">
    <property type="entry name" value="Hotdog Thioesterase"/>
    <property type="match status" value="1"/>
</dbReference>
<dbReference type="Proteomes" id="UP000886804">
    <property type="component" value="Unassembled WGS sequence"/>
</dbReference>
<dbReference type="AlphaFoldDB" id="A0A9D2L812"/>
<reference evidence="2" key="2">
    <citation type="submission" date="2021-04" db="EMBL/GenBank/DDBJ databases">
        <authorList>
            <person name="Gilroy R."/>
        </authorList>
    </citation>
    <scope>NUCLEOTIDE SEQUENCE</scope>
    <source>
        <strain evidence="2">CHK188-4685</strain>
    </source>
</reference>
<sequence length="268" mass="30559">MKVGVKYCGGCNCTYDRGREVQRLKEQFPGIKFRSGCLPEECGLWLVVCGCARACVKWEELGTEDKVLQMRNSGDFRRAVSWLKERLEKEEKSSRTSDFQEEDRPLPGVRKEKRILRLGQEAWMTRPFFQDDVKRFAALTGDFNRIHLDAAYAADTRYGRPVVHGVLTASLISTLMGMELPGEGTVLLEERLRFLQPVFYGEKIKIQVRLDSCTERRRDYVAVLTGRCLKAGGETAVEAVCRQMLSKDLFWVDLSGEEKKTNVESGNL</sequence>
<accession>A0A9D2L812</accession>
<dbReference type="PANTHER" id="PTHR43437">
    <property type="entry name" value="HYDROXYACYL-THIOESTER DEHYDRATASE TYPE 2, MITOCHONDRIAL-RELATED"/>
    <property type="match status" value="1"/>
</dbReference>
<dbReference type="Pfam" id="PF01575">
    <property type="entry name" value="MaoC_dehydratas"/>
    <property type="match status" value="1"/>
</dbReference>
<organism evidence="2 3">
    <name type="scientific">Candidatus Enterocloster faecavium</name>
    <dbReference type="NCBI Taxonomy" id="2838560"/>
    <lineage>
        <taxon>Bacteria</taxon>
        <taxon>Bacillati</taxon>
        <taxon>Bacillota</taxon>
        <taxon>Clostridia</taxon>
        <taxon>Lachnospirales</taxon>
        <taxon>Lachnospiraceae</taxon>
        <taxon>Enterocloster</taxon>
    </lineage>
</organism>
<dbReference type="InterPro" id="IPR050965">
    <property type="entry name" value="UPF0336/Enoyl-CoA_hydratase"/>
</dbReference>
<protein>
    <submittedName>
        <fullName evidence="2">MaoC family dehydratase</fullName>
    </submittedName>
</protein>
<feature type="domain" description="MaoC-like" evidence="1">
    <location>
        <begin position="125"/>
        <end position="219"/>
    </location>
</feature>
<dbReference type="InterPro" id="IPR002539">
    <property type="entry name" value="MaoC-like_dom"/>
</dbReference>
<dbReference type="CDD" id="cd03449">
    <property type="entry name" value="R_hydratase"/>
    <property type="match status" value="1"/>
</dbReference>